<dbReference type="SUPFAM" id="SSF50985">
    <property type="entry name" value="RCC1/BLIP-II"/>
    <property type="match status" value="1"/>
</dbReference>
<feature type="region of interest" description="Disordered" evidence="3">
    <location>
        <begin position="1"/>
        <end position="27"/>
    </location>
</feature>
<keyword evidence="7" id="KW-1185">Reference proteome</keyword>
<dbReference type="Gene3D" id="2.130.10.30">
    <property type="entry name" value="Regulator of chromosome condensation 1/beta-lactamase-inhibitor protein II"/>
    <property type="match status" value="1"/>
</dbReference>
<accession>A0AA88H386</accession>
<dbReference type="InterPro" id="IPR044926">
    <property type="entry name" value="RGS_subdomain_2"/>
</dbReference>
<dbReference type="GeneID" id="68096059"/>
<feature type="transmembrane region" description="Helical" evidence="4">
    <location>
        <begin position="2910"/>
        <end position="2930"/>
    </location>
</feature>
<dbReference type="RefSeq" id="XP_044555734.1">
    <property type="nucleotide sequence ID" value="XM_044693151.1"/>
</dbReference>
<evidence type="ECO:0000256" key="2">
    <source>
        <dbReference type="ARBA" id="ARBA00023157"/>
    </source>
</evidence>
<feature type="transmembrane region" description="Helical" evidence="4">
    <location>
        <begin position="2711"/>
        <end position="2731"/>
    </location>
</feature>
<gene>
    <name evidence="6" type="ORF">C9374_003604</name>
</gene>
<feature type="transmembrane region" description="Helical" evidence="4">
    <location>
        <begin position="2763"/>
        <end position="2791"/>
    </location>
</feature>
<protein>
    <recommendedName>
        <fullName evidence="5">EGF-like domain-containing protein</fullName>
    </recommendedName>
</protein>
<name>A0AA88H386_NAELO</name>
<dbReference type="PROSITE" id="PS00022">
    <property type="entry name" value="EGF_1"/>
    <property type="match status" value="1"/>
</dbReference>
<proteinExistence type="predicted"/>
<feature type="transmembrane region" description="Helical" evidence="4">
    <location>
        <begin position="2664"/>
        <end position="2683"/>
    </location>
</feature>
<feature type="domain" description="EGF-like" evidence="5">
    <location>
        <begin position="1592"/>
        <end position="1603"/>
    </location>
</feature>
<dbReference type="Gene3D" id="2.10.25.10">
    <property type="entry name" value="Laminin"/>
    <property type="match status" value="1"/>
</dbReference>
<reference evidence="6 7" key="1">
    <citation type="journal article" date="2018" name="BMC Genomics">
        <title>The genome of Naegleria lovaniensis, the basis for a comparative approach to unravel pathogenicity factors of the human pathogenic amoeba N. fowleri.</title>
        <authorList>
            <person name="Liechti N."/>
            <person name="Schurch N."/>
            <person name="Bruggmann R."/>
            <person name="Wittwer M."/>
        </authorList>
    </citation>
    <scope>NUCLEOTIDE SEQUENCE [LARGE SCALE GENOMIC DNA]</scope>
    <source>
        <strain evidence="6 7">ATCC 30569</strain>
    </source>
</reference>
<feature type="compositionally biased region" description="Basic and acidic residues" evidence="3">
    <location>
        <begin position="17"/>
        <end position="27"/>
    </location>
</feature>
<keyword evidence="4" id="KW-0472">Membrane</keyword>
<dbReference type="PANTHER" id="PTHR14949:SF56">
    <property type="entry name" value="EGF-LIKE-DOMAIN, MULTIPLE 7"/>
    <property type="match status" value="1"/>
</dbReference>
<dbReference type="Proteomes" id="UP000816034">
    <property type="component" value="Unassembled WGS sequence"/>
</dbReference>
<feature type="compositionally biased region" description="Polar residues" evidence="3">
    <location>
        <begin position="1"/>
        <end position="16"/>
    </location>
</feature>
<feature type="transmembrane region" description="Helical" evidence="4">
    <location>
        <begin position="2858"/>
        <end position="2881"/>
    </location>
</feature>
<evidence type="ECO:0000313" key="6">
    <source>
        <dbReference type="EMBL" id="KAG2393840.1"/>
    </source>
</evidence>
<dbReference type="SUPFAM" id="SSF48097">
    <property type="entry name" value="Regulator of G-protein signaling, RGS"/>
    <property type="match status" value="1"/>
</dbReference>
<keyword evidence="4" id="KW-0812">Transmembrane</keyword>
<dbReference type="PANTHER" id="PTHR14949">
    <property type="entry name" value="EGF-LIKE-DOMAIN, MULTIPLE 7, 8"/>
    <property type="match status" value="1"/>
</dbReference>
<evidence type="ECO:0000256" key="1">
    <source>
        <dbReference type="ARBA" id="ARBA00022729"/>
    </source>
</evidence>
<dbReference type="InterPro" id="IPR000742">
    <property type="entry name" value="EGF"/>
</dbReference>
<dbReference type="InterPro" id="IPR036305">
    <property type="entry name" value="RGS_sf"/>
</dbReference>
<comment type="caution">
    <text evidence="6">The sequence shown here is derived from an EMBL/GenBank/DDBJ whole genome shotgun (WGS) entry which is preliminary data.</text>
</comment>
<evidence type="ECO:0000313" key="7">
    <source>
        <dbReference type="Proteomes" id="UP000816034"/>
    </source>
</evidence>
<organism evidence="6 7">
    <name type="scientific">Naegleria lovaniensis</name>
    <name type="common">Amoeba</name>
    <dbReference type="NCBI Taxonomy" id="51637"/>
    <lineage>
        <taxon>Eukaryota</taxon>
        <taxon>Discoba</taxon>
        <taxon>Heterolobosea</taxon>
        <taxon>Tetramitia</taxon>
        <taxon>Eutetramitia</taxon>
        <taxon>Vahlkampfiidae</taxon>
        <taxon>Naegleria</taxon>
    </lineage>
</organism>
<dbReference type="InterPro" id="IPR009091">
    <property type="entry name" value="RCC1/BLIP-II"/>
</dbReference>
<keyword evidence="2" id="KW-1015">Disulfide bond</keyword>
<keyword evidence="4" id="KW-1133">Transmembrane helix</keyword>
<evidence type="ECO:0000256" key="4">
    <source>
        <dbReference type="SAM" id="Phobius"/>
    </source>
</evidence>
<dbReference type="EMBL" id="PYSW02000001">
    <property type="protein sequence ID" value="KAG2393840.1"/>
    <property type="molecule type" value="Genomic_DNA"/>
</dbReference>
<feature type="transmembrane region" description="Helical" evidence="4">
    <location>
        <begin position="2632"/>
        <end position="2652"/>
    </location>
</feature>
<keyword evidence="1" id="KW-0732">Signal</keyword>
<dbReference type="InterPro" id="IPR050969">
    <property type="entry name" value="Dev_Signal_Modulators"/>
</dbReference>
<evidence type="ECO:0000259" key="5">
    <source>
        <dbReference type="PROSITE" id="PS00022"/>
    </source>
</evidence>
<sequence>MSSCSIQHKPLQTNENRPFHHQEGGHHSYERVTCNNTEIENNQCPHSCRTKNHHQPIIKKLKASSEVALISSQDINDNDHLNPERFYQQLQQQQHTNNLLIREHTEQGFTFTPFFQNNNIDSYHHSNSIINNNNLSIRKTMIRKRTNLISSCTAAYSYSNSEKSIFRKRSLTFSQQILSRLASWIHAFVILSMMLCVSNVVGIVSLSSSSNNSVNTSQPSPHSNSILLESLTKDISFRSHQFWNTTSILADAVASFHATETTTNLLTHNHSSSASSINEHPHWLLQSLYVHLKDFAKSATRSDFDTNTRLILFVNAAQTRALKTALEEPSLSFPPTTLELLYTESSLYGPFMDLSNETGLTSIFMKNIPYFENNTNKIYDSNKLPVSEAFKNFTKENYDLLSVMFSKTQNMFTSSSQLLNDTTNTMHFILHDPVLFSSQRELKPTTLKAGTSTYSGNDGMYLFSAVSSDGQQILVLPVLEQYKTGLLSRYEKWLGIEDFCSYNNVKMAALESGSFLEPHSNGINTKEWLQSIRSLSVPLPFLKFVETTSSFNISEKFSVSASSIRSFKFCIYKDADNKYHFLGAILFDNGQLLTWLDDFREGMKLSSHGASNFIQLESSYRRLYALEQNGTLFRIEDNFSVDNATSLLHQYRMAPENKGSEELRIVSFAIDKTYSNETSRDIDSIMLLVTYNNIDYIYMKGNNQFCQINTAFCLSRDSDQLIIDTYSLTYSPLVDWKRVTNIFYNSGGCVVTLNSGTLIVWGNNKNSKLGISSISIAPYPVPVDFNFPTAQESVWKYYVLDSFSLFLTNQKRIFLVAKFDNDSEHYNIKVLNTNLNLQMQTQLESSSIYQEILPEFRNLDVLNDILQIPQLVQTQFDSSSISVPSALFFIGASTSRVLRFITAVTNFNNFGTGYYNSGCGSLPLNVVFTFSTISQIGDIRGGGFHSQGTFGSSYLVKDDKSWRIWGPAHTLVNTSQLTQFTDLIAVTLSDTYSLTLLKHNNQSMVFSTEGQQPFYMETATNKYETVRLPDGGSLVSFDLFSGYSFKENNNSDVNCALSSLGNLFCWGGLLKRMVVANFNPTLEGNPLYNVIFTNISLVRFNIPCNLFSVSTGHIAIFGMDHRIYNIGMSMFKASKLLTGAGSNLLPPFVFYGTEAFRKDLTFELYVNTATLSTPSVCKKIVSLMSSTFCLGTDNKLYYQLLLPHILANSSVSIGNYFGSCPSGAQYYHHVTTTSSGFNSSLLIPFPKTELYSVVDIDGDDFTLLILTSTDKLFKFSYFGPFDPFLKYHSSCSTDLLESVYSTFSPVFTGNRKVVSMKCSRGDALFTIDSSKCADGYFGNDCSIEGSCMDAQSEGLYCAESQFVSLPNGGKAPKTEQSSYCWFGKCLCKSGYTGVSCNIPICYNLTSFGSQKIACGGLDRGVCVAPDTCQCQNGLFSGNECELSVPPSATMIIGDSSITNTGKYGINQSGSIIDSAVSQICNMQLVISTTLSLQMASNFSFTYEITSYSNDRIATPIISLKNSTLVVPSSLLSTMKNYNISLTVSNLKNNASTTVFFLIEHLDCSSFGIYCFKDGDCGQNMIGGTCNISIGACTCYNNYFGPTCSTPATFYEPNISLTFDPSFSTGQHATAKLFKDSDKLFLDASNTIFSPSKHGSVQKYFWRATVNTSNSTLWNKLIYNKIAHITQESLAWIVNGTDLLPSVSYDLEFVVQTFLPEAGEKKRSIFNSQKQLYNMVLENSQTIQVSKNASKSLVAQIDGGLIEEYLPLYAIRTSLQNQVFVNSFENIYIPSIQSDGTIKLSSTSFDPEDLPLLGEFYERYNWSCYKIAGHGYSAPSVSQVRTDVESNLLTPCSLTPSVVLSKSSLRIPTNVLDYYSTYVIILDYSINTRTSSTFKLLRTLNQNENWSVRVYPTIRGPFFDASKSTVLSGEIVPGGMFLSGVTNLTWEWTVNYWGKEKAPLNTPILFKKSSNSVLFIEPKAMLAYESALDSGASIYEFTVRAKINNQYWTSTSFTRKVASVQSRTLIYDRVKISPVVPGMNRPLIDKFSIRIPAVNSDISGNMKYEVYYSISDENSDSTLRLLASKTRSNEIVTFLPLSHTSALDIHVFALIYDESLESENFYYWISSERVNLANNSTLIANNTLTNGLAYLNTISSMLDNIQQNITQILPDIELIMARNGLQYFDPSLLTDLFLTLDKLCETLNELAKTPEMRSVAFSSIEPDIRKKILQVALSTKQKLLQVSIMSKDSKIRSMTYLLQLINSIVKQSSNLSLDSISELIVQLLQPLLVHNMKTMNKFITSKINIVDKRPGLNTNSFSNKLQSISETFLSVLDSLLSTPAALSHIVMPTEDQTLSSFCQKWIHLLSLRLVEESEPSETFSLINKNVEIAYRRDLLNRLLGNDVEHDNSMKLDYLNDTREWKVNGDLLVVQLPDEIKQQSLFISDIDIDAETTTQHTARKLSLGDSTQNVVTSFDVTSPLPLNISDQFVGFKIVTFKNLDTNNSQNLLGNAMISVEFLYNQQPLKLRQLKSPIEMVFFADPSIYLPNYLWLGGGCHYWNETTEQWSKDGCTTVASYAIFGNAKPSGNLISSNLNPTFNRIYCSCNHTTLFAVLQTNTSNIATVQNFTNKIWGDLTSNSLIIFFCIFQIVFMLMIKTKHNIALKFRGLIPFYGTGVLLLEAIFTLIRDGMIMNIFLTGVQIPYMDTIDGTLRTVVDPLFSTMIFAYTVSIWQYYHKERFQYLMKKYQEKDEKYSIRRYVKFTSRSYLVMPCLLLYTAQLVAYTILLVLASVSILNFKLVFSIFSLIRGGIIAASVLSAFFLMIFVELVMKRMLNFNDVKNDGFLKFEGTFNGDVYLFKLEWLAYMFMASLLVLAEGYDIMNILVPNLYSNTFPEGSVSFQLYSRQAHIHMLEIAPIILLFIIKCLVLLVYGGFISCMTARKHTLCCLAGSHTDTTSDSELLDVVNDPVLGPLFESYCMKEFSLPLVYLYKQLVDICAFDGPHSMFERSQHVRKIYKRFLKKYSPFPVPINRKTMRMFHIRKDQDEAITAQELEDLISILKVETTDALMGIYWRFKKTEAYKKNEKKSVVNPYLNEDL</sequence>
<feature type="transmembrane region" description="Helical" evidence="4">
    <location>
        <begin position="2797"/>
        <end position="2822"/>
    </location>
</feature>
<dbReference type="Gene3D" id="1.10.167.10">
    <property type="entry name" value="Regulator of G-protein Signalling 4, domain 2"/>
    <property type="match status" value="1"/>
</dbReference>
<evidence type="ECO:0000256" key="3">
    <source>
        <dbReference type="SAM" id="MobiDB-lite"/>
    </source>
</evidence>